<dbReference type="PANTHER" id="PTHR20383">
    <property type="entry name" value="RNA POLYMERASE II SUBUNIT A C-TERMINAL DOMAIN PHOSPHATASE"/>
    <property type="match status" value="1"/>
</dbReference>
<dbReference type="GO" id="GO:0006397">
    <property type="term" value="P:mRNA processing"/>
    <property type="evidence" value="ECO:0007669"/>
    <property type="project" value="UniProtKB-KW"/>
</dbReference>
<name>A0A260YRH7_CAERE</name>
<dbReference type="eggNOG" id="KOG2424">
    <property type="taxonomic scope" value="Eukaryota"/>
</dbReference>
<dbReference type="Pfam" id="PF04722">
    <property type="entry name" value="Ssu72"/>
    <property type="match status" value="1"/>
</dbReference>
<dbReference type="Gene3D" id="3.40.50.2300">
    <property type="match status" value="2"/>
</dbReference>
<accession>A0A260YRH7</accession>
<dbReference type="GO" id="GO:0005634">
    <property type="term" value="C:nucleus"/>
    <property type="evidence" value="ECO:0007669"/>
    <property type="project" value="UniProtKB-SubCell"/>
</dbReference>
<feature type="non-terminal residue" evidence="1">
    <location>
        <position position="1"/>
    </location>
</feature>
<proteinExistence type="predicted"/>
<dbReference type="HOGENOM" id="CLU_062463_2_1_1"/>
<protein>
    <submittedName>
        <fullName evidence="1">Uncharacterized protein</fullName>
    </submittedName>
</protein>
<comment type="caution">
    <text evidence="1">The sequence shown here is derived from an EMBL/GenBank/DDBJ whole genome shotgun (WGS) entry which is preliminary data.</text>
</comment>
<dbReference type="GO" id="GO:0004722">
    <property type="term" value="F:protein serine/threonine phosphatase activity"/>
    <property type="evidence" value="ECO:0007669"/>
    <property type="project" value="UniProtKB-UniRule"/>
</dbReference>
<reference evidence="1" key="1">
    <citation type="submission" date="2017-08" db="EMBL/GenBank/DDBJ databases">
        <authorList>
            <person name="de Groot N.N."/>
        </authorList>
    </citation>
    <scope>NUCLEOTIDE SEQUENCE [LARGE SCALE GENOMIC DNA]</scope>
    <source>
        <strain evidence="1">PX439</strain>
    </source>
</reference>
<dbReference type="GO" id="GO:0040012">
    <property type="term" value="P:regulation of locomotion"/>
    <property type="evidence" value="ECO:0007669"/>
    <property type="project" value="EnsemblMetazoa"/>
</dbReference>
<dbReference type="KEGG" id="crq:GCK72_006347"/>
<dbReference type="Proteomes" id="UP000216624">
    <property type="component" value="Unassembled WGS sequence"/>
</dbReference>
<dbReference type="InterPro" id="IPR006811">
    <property type="entry name" value="RNA_pol_II_suA"/>
</dbReference>
<keyword evidence="2" id="KW-1185">Reference proteome</keyword>
<gene>
    <name evidence="1" type="ORF">FL82_12245</name>
</gene>
<dbReference type="OMA" id="PNCYEFG"/>
<dbReference type="EMBL" id="NMWX01000827">
    <property type="protein sequence ID" value="OZF76017.1"/>
    <property type="molecule type" value="Genomic_DNA"/>
</dbReference>
<organism evidence="1 2">
    <name type="scientific">Caenorhabditis remanei</name>
    <name type="common">Caenorhabditis vulgaris</name>
    <dbReference type="NCBI Taxonomy" id="31234"/>
    <lineage>
        <taxon>Eukaryota</taxon>
        <taxon>Metazoa</taxon>
        <taxon>Ecdysozoa</taxon>
        <taxon>Nematoda</taxon>
        <taxon>Chromadorea</taxon>
        <taxon>Rhabditida</taxon>
        <taxon>Rhabditina</taxon>
        <taxon>Rhabditomorpha</taxon>
        <taxon>Rhabditoidea</taxon>
        <taxon>Rhabditidae</taxon>
        <taxon>Peloderinae</taxon>
        <taxon>Caenorhabditis</taxon>
    </lineage>
</organism>
<dbReference type="CTD" id="9811251"/>
<evidence type="ECO:0000313" key="1">
    <source>
        <dbReference type="EMBL" id="OZF76017.1"/>
    </source>
</evidence>
<dbReference type="OrthoDB" id="57957at2759"/>
<evidence type="ECO:0000313" key="2">
    <source>
        <dbReference type="Proteomes" id="UP000216624"/>
    </source>
</evidence>
<dbReference type="STRING" id="31234.E3LQU8"/>
<sequence length="197" mass="22905">MEYPSKLRFAVSCSSNMNRSMEAHLILKKRGFNIESYGSGTQVKMPGPTIDKPNCYEFGPTTYDDIFADLTNKDKDLYRQNGLLFMVDRNRRIKTRPQRFQAETREFDVILCLEERVFDQVIDFLNRRVGTSGNPVHVINIDIEDNAEEATFGAFFLAELCTKLEKSHDFEEEIDQIITDLEEAQPKRNLLHTICFY</sequence>